<dbReference type="Pfam" id="PF02135">
    <property type="entry name" value="zf-TAZ"/>
    <property type="match status" value="1"/>
</dbReference>
<keyword evidence="6" id="KW-0862">Zinc</keyword>
<dbReference type="Gene3D" id="1.20.1020.10">
    <property type="entry name" value="TAZ domain"/>
    <property type="match status" value="1"/>
</dbReference>
<keyword evidence="4" id="KW-0479">Metal-binding</keyword>
<dbReference type="InterPro" id="IPR011011">
    <property type="entry name" value="Znf_FYVE_PHD"/>
</dbReference>
<comment type="subcellular location">
    <subcellularLocation>
        <location evidence="1">Nucleus</location>
    </subcellularLocation>
</comment>
<dbReference type="Pfam" id="PF08214">
    <property type="entry name" value="HAT_KAT11"/>
    <property type="match status" value="1"/>
</dbReference>
<comment type="caution">
    <text evidence="18">The sequence shown here is derived from an EMBL/GenBank/DDBJ whole genome shotgun (WGS) entry which is preliminary data.</text>
</comment>
<evidence type="ECO:0000256" key="8">
    <source>
        <dbReference type="ARBA" id="ARBA00023015"/>
    </source>
</evidence>
<dbReference type="PROSITE" id="PS50135">
    <property type="entry name" value="ZF_ZZ_2"/>
    <property type="match status" value="1"/>
</dbReference>
<evidence type="ECO:0000256" key="6">
    <source>
        <dbReference type="ARBA" id="ARBA00022833"/>
    </source>
</evidence>
<dbReference type="Proteomes" id="UP001396334">
    <property type="component" value="Unassembled WGS sequence"/>
</dbReference>
<organism evidence="18 19">
    <name type="scientific">Hibiscus sabdariffa</name>
    <name type="common">roselle</name>
    <dbReference type="NCBI Taxonomy" id="183260"/>
    <lineage>
        <taxon>Eukaryota</taxon>
        <taxon>Viridiplantae</taxon>
        <taxon>Streptophyta</taxon>
        <taxon>Embryophyta</taxon>
        <taxon>Tracheophyta</taxon>
        <taxon>Spermatophyta</taxon>
        <taxon>Magnoliopsida</taxon>
        <taxon>eudicotyledons</taxon>
        <taxon>Gunneridae</taxon>
        <taxon>Pentapetalae</taxon>
        <taxon>rosids</taxon>
        <taxon>malvids</taxon>
        <taxon>Malvales</taxon>
        <taxon>Malvaceae</taxon>
        <taxon>Malvoideae</taxon>
        <taxon>Hibiscus</taxon>
    </lineage>
</organism>
<feature type="domain" description="ZZ-type" evidence="16">
    <location>
        <begin position="963"/>
        <end position="1023"/>
    </location>
</feature>
<dbReference type="PANTHER" id="PTHR13808:SF53">
    <property type="entry name" value="HISTONE ACETYLTRANSFERASE HAC2"/>
    <property type="match status" value="1"/>
</dbReference>
<evidence type="ECO:0000256" key="2">
    <source>
        <dbReference type="ARBA" id="ARBA00013184"/>
    </source>
</evidence>
<evidence type="ECO:0000313" key="19">
    <source>
        <dbReference type="Proteomes" id="UP001396334"/>
    </source>
</evidence>
<dbReference type="InterPro" id="IPR043145">
    <property type="entry name" value="Znf_ZZ_sf"/>
</dbReference>
<dbReference type="EC" id="2.3.1.48" evidence="2"/>
<dbReference type="InterPro" id="IPR013178">
    <property type="entry name" value="Histone_AcTrfase_Rtt109/CBP"/>
</dbReference>
<evidence type="ECO:0000256" key="4">
    <source>
        <dbReference type="ARBA" id="ARBA00022723"/>
    </source>
</evidence>
<dbReference type="InterPro" id="IPR035898">
    <property type="entry name" value="TAZ_dom_sf"/>
</dbReference>
<evidence type="ECO:0000259" key="16">
    <source>
        <dbReference type="PROSITE" id="PS50135"/>
    </source>
</evidence>
<dbReference type="PROSITE" id="PS50134">
    <property type="entry name" value="ZF_TAZ"/>
    <property type="match status" value="1"/>
</dbReference>
<evidence type="ECO:0000256" key="11">
    <source>
        <dbReference type="ARBA" id="ARBA00023242"/>
    </source>
</evidence>
<feature type="domain" description="CBP/p300-type HAT" evidence="17">
    <location>
        <begin position="677"/>
        <end position="1081"/>
    </location>
</feature>
<evidence type="ECO:0000256" key="13">
    <source>
        <dbReference type="ARBA" id="ARBA00048017"/>
    </source>
</evidence>
<keyword evidence="3" id="KW-0808">Transferase</keyword>
<keyword evidence="9" id="KW-0010">Activator</keyword>
<evidence type="ECO:0000256" key="14">
    <source>
        <dbReference type="PROSITE-ProRule" id="PRU00228"/>
    </source>
</evidence>
<evidence type="ECO:0000256" key="7">
    <source>
        <dbReference type="ARBA" id="ARBA00022853"/>
    </source>
</evidence>
<sequence>MAWSESKMAPSTDIPNLQFQIPYEAEARCPFTGQNQSFRPVNKQAATHGHLSQLPFSRQNQSFRLINEQAVTQDHLSRLPFTGQNQSLCPINKRAVTHGHHPQFPTGKNQSFCPINEQSVIHGHLPQLPFKESQASSGNLNKLIIQTKVLLAYIQHKKSVMFARDDTPFSFLNHMHSTFCCRRACKCYEFYKLASHYEGCHDARCEICIPVRYTVNRFCPDLEHVERGLARVSGEGDFDQQPLPKRLKLENPTSPCLPCKGMFYGMAPAEAQPSFTDIPPFVQLQESFKSSNSEIKEANVKLLPKLLEDSTISQGMGMAQFQVQPSSTDLPPLVQLPDCPVSSNFEVMEVNIELQPKLLEDPTVAKGMGKNMEVNTELLPKHIEDFTSAKESNKTMEANTELLSNLVEDSICTYKEEDIAFVNGTDNADNARDHFNKMEFNALTSLSEELAARCEKGETKARANSNQAELEMKTELISQQLNCGKETKLESQKQRGVSLIENFTAQQIKEHISSLRKYIDQDLGKKERQNGIANVDSKDSCQLCGAVKLSLSPAPIYCSSCCARIRRGAMYYSIPEVIPEANGIGNCLCSVCYNASRSQGITSSGISVSKTKLIKMKNDDEPEEWWVQCDKCKCWQHQICALFNERRKKRRKDFVCPKCCLKEIENGERMPPPVRTVFGAKDLPRTMLSDHLEERLSRCLQKNREEKARATGMSIDEVPEAQGLVVREVLSVQKVVKVNKQLLDILQDQNYPAEFPYKSKVILLFQNIEGADVCLYIMPETETAAGREVLRTVVYHEILVGYLEYCKKRGFTTCYIWACPPRKGEDYILHCHPEGQKIPKSEKLRQWHKNMLQKAAEAGIVVDLTNLYDQFFTTGKYNTKVTAAHLPYFDGDYWSGAAEDAIEHIEKASGEDFKNMSMKYISKRTLQAMGHTNPSGHAIKDILLMQKLGQNILPMKEDFIIAHLQFICVCCHTAIIDGCRWSCHMCKSFQLCGRCHDEKQSTYKDSTHTLWNGEKHSLCMMMVDDVSFDTDEKDVCIDNGLFEDRYKFLMFCQKNNYQFDTLRRAKHSSMMILYYLHNPKAWIASSNCCICNKDTPIDKCWHCETCLDFFVCAACYRKDGCSMHIHKLTSHSSDIDSSTENRETAMNDILSKLLEVLLHAAQCRCCCRCSYPCCDLMRKLFSHSKRCTVRAPGGCMPCQKIWFMLILHSRNCQESDCAVPRCRDIKQHAIGIEECGILKKLGKALGIQDFGKIALGMSFLH</sequence>
<keyword evidence="12" id="KW-0012">Acyltransferase</keyword>
<dbReference type="InterPro" id="IPR000433">
    <property type="entry name" value="Znf_ZZ"/>
</dbReference>
<dbReference type="PROSITE" id="PS01357">
    <property type="entry name" value="ZF_ZZ_1"/>
    <property type="match status" value="2"/>
</dbReference>
<dbReference type="InterPro" id="IPR000197">
    <property type="entry name" value="Znf_TAZ"/>
</dbReference>
<dbReference type="SUPFAM" id="SSF57850">
    <property type="entry name" value="RING/U-box"/>
    <property type="match status" value="2"/>
</dbReference>
<dbReference type="Gene3D" id="3.30.40.10">
    <property type="entry name" value="Zinc/RING finger domain, C3HC4 (zinc finger)"/>
    <property type="match status" value="1"/>
</dbReference>
<keyword evidence="19" id="KW-1185">Reference proteome</keyword>
<dbReference type="InterPro" id="IPR031162">
    <property type="entry name" value="CBP_P300_HAT"/>
</dbReference>
<dbReference type="InterPro" id="IPR013083">
    <property type="entry name" value="Znf_RING/FYVE/PHD"/>
</dbReference>
<evidence type="ECO:0000259" key="17">
    <source>
        <dbReference type="PROSITE" id="PS51727"/>
    </source>
</evidence>
<dbReference type="EMBL" id="JBBPBN010000021">
    <property type="protein sequence ID" value="KAK9015331.1"/>
    <property type="molecule type" value="Genomic_DNA"/>
</dbReference>
<evidence type="ECO:0000256" key="3">
    <source>
        <dbReference type="ARBA" id="ARBA00022679"/>
    </source>
</evidence>
<gene>
    <name evidence="18" type="ORF">V6N11_006442</name>
</gene>
<dbReference type="SUPFAM" id="SSF57903">
    <property type="entry name" value="FYVE/PHD zinc finger"/>
    <property type="match status" value="1"/>
</dbReference>
<dbReference type="PANTHER" id="PTHR13808">
    <property type="entry name" value="CBP/P300-RELATED"/>
    <property type="match status" value="1"/>
</dbReference>
<evidence type="ECO:0000256" key="9">
    <source>
        <dbReference type="ARBA" id="ARBA00023159"/>
    </source>
</evidence>
<dbReference type="Gene3D" id="3.30.60.90">
    <property type="match status" value="1"/>
</dbReference>
<evidence type="ECO:0000256" key="1">
    <source>
        <dbReference type="ARBA" id="ARBA00004123"/>
    </source>
</evidence>
<proteinExistence type="predicted"/>
<keyword evidence="11" id="KW-0539">Nucleus</keyword>
<dbReference type="SMART" id="SM00551">
    <property type="entry name" value="ZnF_TAZ"/>
    <property type="match status" value="1"/>
</dbReference>
<evidence type="ECO:0000256" key="5">
    <source>
        <dbReference type="ARBA" id="ARBA00022771"/>
    </source>
</evidence>
<dbReference type="InterPro" id="IPR001965">
    <property type="entry name" value="Znf_PHD"/>
</dbReference>
<evidence type="ECO:0000256" key="10">
    <source>
        <dbReference type="ARBA" id="ARBA00023163"/>
    </source>
</evidence>
<keyword evidence="7" id="KW-0156">Chromatin regulator</keyword>
<accession>A0ABR2RQW0</accession>
<evidence type="ECO:0000313" key="18">
    <source>
        <dbReference type="EMBL" id="KAK9015331.1"/>
    </source>
</evidence>
<keyword evidence="5 14" id="KW-0863">Zinc-finger</keyword>
<dbReference type="SMART" id="SM01250">
    <property type="entry name" value="KAT11"/>
    <property type="match status" value="1"/>
</dbReference>
<feature type="domain" description="TAZ-type" evidence="15">
    <location>
        <begin position="1143"/>
        <end position="1225"/>
    </location>
</feature>
<comment type="catalytic activity">
    <reaction evidence="13">
        <text>L-lysyl-[protein] + acetyl-CoA = N(6)-acetyl-L-lysyl-[protein] + CoA + H(+)</text>
        <dbReference type="Rhea" id="RHEA:45948"/>
        <dbReference type="Rhea" id="RHEA-COMP:9752"/>
        <dbReference type="Rhea" id="RHEA-COMP:10731"/>
        <dbReference type="ChEBI" id="CHEBI:15378"/>
        <dbReference type="ChEBI" id="CHEBI:29969"/>
        <dbReference type="ChEBI" id="CHEBI:57287"/>
        <dbReference type="ChEBI" id="CHEBI:57288"/>
        <dbReference type="ChEBI" id="CHEBI:61930"/>
        <dbReference type="EC" id="2.3.1.48"/>
    </reaction>
</comment>
<keyword evidence="10" id="KW-0804">Transcription</keyword>
<dbReference type="SUPFAM" id="SSF57933">
    <property type="entry name" value="TAZ domain"/>
    <property type="match status" value="1"/>
</dbReference>
<dbReference type="SMART" id="SM00249">
    <property type="entry name" value="PHD"/>
    <property type="match status" value="1"/>
</dbReference>
<evidence type="ECO:0000259" key="15">
    <source>
        <dbReference type="PROSITE" id="PS50134"/>
    </source>
</evidence>
<keyword evidence="8" id="KW-0805">Transcription regulation</keyword>
<protein>
    <recommendedName>
        <fullName evidence="2">histone acetyltransferase</fullName>
        <ecNumber evidence="2">2.3.1.48</ecNumber>
    </recommendedName>
</protein>
<dbReference type="PROSITE" id="PS51727">
    <property type="entry name" value="CBP_P300_HAT"/>
    <property type="match status" value="1"/>
</dbReference>
<name>A0ABR2RQW0_9ROSI</name>
<evidence type="ECO:0000256" key="12">
    <source>
        <dbReference type="ARBA" id="ARBA00023315"/>
    </source>
</evidence>
<reference evidence="18 19" key="1">
    <citation type="journal article" date="2024" name="G3 (Bethesda)">
        <title>Genome assembly of Hibiscus sabdariffa L. provides insights into metabolisms of medicinal natural products.</title>
        <authorList>
            <person name="Kim T."/>
        </authorList>
    </citation>
    <scope>NUCLEOTIDE SEQUENCE [LARGE SCALE GENOMIC DNA]</scope>
    <source>
        <strain evidence="18">TK-2024</strain>
        <tissue evidence="18">Old leaves</tissue>
    </source>
</reference>